<dbReference type="InterPro" id="IPR025734">
    <property type="entry name" value="EspG"/>
</dbReference>
<dbReference type="Pfam" id="PF14011">
    <property type="entry name" value="ESX-1_EspG"/>
    <property type="match status" value="1"/>
</dbReference>
<organism evidence="5 6">
    <name type="scientific">Kibdelosporangium persicum</name>
    <dbReference type="NCBI Taxonomy" id="2698649"/>
    <lineage>
        <taxon>Bacteria</taxon>
        <taxon>Bacillati</taxon>
        <taxon>Actinomycetota</taxon>
        <taxon>Actinomycetes</taxon>
        <taxon>Pseudonocardiales</taxon>
        <taxon>Pseudonocardiaceae</taxon>
        <taxon>Kibdelosporangium</taxon>
    </lineage>
</organism>
<proteinExistence type="inferred from homology"/>
<comment type="similarity">
    <text evidence="2">Belongs to the EspG family.</text>
</comment>
<keyword evidence="3" id="KW-0963">Cytoplasm</keyword>
<evidence type="ECO:0000313" key="5">
    <source>
        <dbReference type="EMBL" id="NRN68095.1"/>
    </source>
</evidence>
<protein>
    <recommendedName>
        <fullName evidence="7">ESX secretion-associated protein EspG</fullName>
    </recommendedName>
</protein>
<sequence length="247" mass="26918">MALDSLARLVRIEDIGTVPEVLLPSAGWQPRHEDHALDRQVRDECARLNWLDHRGQLDVDVASALRVVCRATTEFYGWITAGQTTTGVLAGRLGRQALLAVRRETSVSLCSIRSDNLATMVVAQTPDVPAGQGKPARVQRSDALAFDGGRPRPHGGLTVKPVPPDVRRLIQVAMLPRTGGGEFHVAVRDSMGRRVSSVDNVSYVDTAAGRYATLTSTVDGDTELLLIPTDQRDLVARLHETHHSLTR</sequence>
<dbReference type="Proteomes" id="UP000763557">
    <property type="component" value="Unassembled WGS sequence"/>
</dbReference>
<evidence type="ECO:0008006" key="7">
    <source>
        <dbReference type="Google" id="ProtNLM"/>
    </source>
</evidence>
<keyword evidence="4" id="KW-0143">Chaperone</keyword>
<keyword evidence="6" id="KW-1185">Reference proteome</keyword>
<dbReference type="EMBL" id="JAAATY010000018">
    <property type="protein sequence ID" value="NRN68095.1"/>
    <property type="molecule type" value="Genomic_DNA"/>
</dbReference>
<evidence type="ECO:0000256" key="4">
    <source>
        <dbReference type="ARBA" id="ARBA00023186"/>
    </source>
</evidence>
<dbReference type="RefSeq" id="WP_173136845.1">
    <property type="nucleotide sequence ID" value="NZ_CBCSGW010000011.1"/>
</dbReference>
<evidence type="ECO:0000313" key="6">
    <source>
        <dbReference type="Proteomes" id="UP000763557"/>
    </source>
</evidence>
<reference evidence="5 6" key="1">
    <citation type="submission" date="2020-01" db="EMBL/GenBank/DDBJ databases">
        <title>Kibdelosporangium persica a novel Actinomycetes from a hot desert in Iran.</title>
        <authorList>
            <person name="Safaei N."/>
            <person name="Zaburannyi N."/>
            <person name="Mueller R."/>
            <person name="Wink J."/>
        </authorList>
    </citation>
    <scope>NUCLEOTIDE SEQUENCE [LARGE SCALE GENOMIC DNA]</scope>
    <source>
        <strain evidence="5 6">4NS15</strain>
    </source>
</reference>
<evidence type="ECO:0000256" key="2">
    <source>
        <dbReference type="ARBA" id="ARBA00006411"/>
    </source>
</evidence>
<gene>
    <name evidence="5" type="ORF">GC106_53360</name>
</gene>
<name>A0ABX2F9P7_9PSEU</name>
<evidence type="ECO:0000256" key="1">
    <source>
        <dbReference type="ARBA" id="ARBA00004496"/>
    </source>
</evidence>
<comment type="subcellular location">
    <subcellularLocation>
        <location evidence="1">Cytoplasm</location>
    </subcellularLocation>
</comment>
<accession>A0ABX2F9P7</accession>
<evidence type="ECO:0000256" key="3">
    <source>
        <dbReference type="ARBA" id="ARBA00022490"/>
    </source>
</evidence>
<comment type="caution">
    <text evidence="5">The sequence shown here is derived from an EMBL/GenBank/DDBJ whole genome shotgun (WGS) entry which is preliminary data.</text>
</comment>